<dbReference type="NCBIfam" id="TIGR01891">
    <property type="entry name" value="amidohydrolases"/>
    <property type="match status" value="1"/>
</dbReference>
<evidence type="ECO:0000313" key="7">
    <source>
        <dbReference type="EMBL" id="KAK9122846.1"/>
    </source>
</evidence>
<evidence type="ECO:0000313" key="8">
    <source>
        <dbReference type="Proteomes" id="UP001417504"/>
    </source>
</evidence>
<feature type="chain" id="PRO_5042924479" description="Peptidase M20 dimerisation domain-containing protein" evidence="5">
    <location>
        <begin position="23"/>
        <end position="433"/>
    </location>
</feature>
<evidence type="ECO:0000256" key="5">
    <source>
        <dbReference type="SAM" id="SignalP"/>
    </source>
</evidence>
<dbReference type="CDD" id="cd08017">
    <property type="entry name" value="M20_IAA_Hyd"/>
    <property type="match status" value="1"/>
</dbReference>
<comment type="similarity">
    <text evidence="1">Belongs to the peptidase M20 family.</text>
</comment>
<feature type="signal peptide" evidence="5">
    <location>
        <begin position="1"/>
        <end position="22"/>
    </location>
</feature>
<keyword evidence="4" id="KW-0464">Manganese</keyword>
<keyword evidence="4" id="KW-0479">Metal-binding</keyword>
<evidence type="ECO:0000256" key="3">
    <source>
        <dbReference type="ARBA" id="ARBA00022801"/>
    </source>
</evidence>
<dbReference type="GO" id="GO:0005783">
    <property type="term" value="C:endoplasmic reticulum"/>
    <property type="evidence" value="ECO:0007669"/>
    <property type="project" value="TreeGrafter"/>
</dbReference>
<dbReference type="AlphaFoldDB" id="A0AAP0P0D0"/>
<feature type="domain" description="Peptidase M20 dimerisation" evidence="6">
    <location>
        <begin position="218"/>
        <end position="317"/>
    </location>
</feature>
<dbReference type="GO" id="GO:0010179">
    <property type="term" value="F:IAA-Ala conjugate hydrolase activity"/>
    <property type="evidence" value="ECO:0007669"/>
    <property type="project" value="TreeGrafter"/>
</dbReference>
<dbReference type="PANTHER" id="PTHR11014">
    <property type="entry name" value="PEPTIDASE M20 FAMILY MEMBER"/>
    <property type="match status" value="1"/>
</dbReference>
<dbReference type="InterPro" id="IPR036264">
    <property type="entry name" value="Bact_exopeptidase_dim_dom"/>
</dbReference>
<accession>A0AAP0P0D0</accession>
<feature type="binding site" evidence="4">
    <location>
        <position position="174"/>
    </location>
    <ligand>
        <name>Mn(2+)</name>
        <dbReference type="ChEBI" id="CHEBI:29035"/>
        <label>2</label>
    </ligand>
</feature>
<comment type="caution">
    <text evidence="7">The sequence shown here is derived from an EMBL/GenBank/DDBJ whole genome shotgun (WGS) entry which is preliminary data.</text>
</comment>
<evidence type="ECO:0000256" key="1">
    <source>
        <dbReference type="ARBA" id="ARBA00006153"/>
    </source>
</evidence>
<keyword evidence="8" id="KW-1185">Reference proteome</keyword>
<protein>
    <recommendedName>
        <fullName evidence="6">Peptidase M20 dimerisation domain-containing protein</fullName>
    </recommendedName>
</protein>
<evidence type="ECO:0000259" key="6">
    <source>
        <dbReference type="Pfam" id="PF07687"/>
    </source>
</evidence>
<dbReference type="PANTHER" id="PTHR11014:SF63">
    <property type="entry name" value="METALLOPEPTIDASE, PUTATIVE (AFU_ORTHOLOGUE AFUA_6G09600)-RELATED"/>
    <property type="match status" value="1"/>
</dbReference>
<comment type="cofactor">
    <cofactor evidence="4">
        <name>Mn(2+)</name>
        <dbReference type="ChEBI" id="CHEBI:29035"/>
    </cofactor>
    <text evidence="4">The Mn(2+) ion enhances activity.</text>
</comment>
<dbReference type="InterPro" id="IPR017439">
    <property type="entry name" value="Amidohydrolase"/>
</dbReference>
<feature type="binding site" evidence="4">
    <location>
        <position position="198"/>
    </location>
    <ligand>
        <name>Mn(2+)</name>
        <dbReference type="ChEBI" id="CHEBI:29035"/>
        <label>2</label>
    </ligand>
</feature>
<dbReference type="EMBL" id="JBBNAE010000005">
    <property type="protein sequence ID" value="KAK9122846.1"/>
    <property type="molecule type" value="Genomic_DNA"/>
</dbReference>
<dbReference type="Gene3D" id="3.40.630.10">
    <property type="entry name" value="Zn peptidases"/>
    <property type="match status" value="1"/>
</dbReference>
<dbReference type="GO" id="GO:0009850">
    <property type="term" value="P:auxin metabolic process"/>
    <property type="evidence" value="ECO:0007669"/>
    <property type="project" value="InterPro"/>
</dbReference>
<feature type="binding site" evidence="4">
    <location>
        <position position="140"/>
    </location>
    <ligand>
        <name>Mn(2+)</name>
        <dbReference type="ChEBI" id="CHEBI:29035"/>
        <label>2</label>
    </ligand>
</feature>
<feature type="binding site" evidence="4">
    <location>
        <position position="401"/>
    </location>
    <ligand>
        <name>Mn(2+)</name>
        <dbReference type="ChEBI" id="CHEBI:29035"/>
        <label>2</label>
    </ligand>
</feature>
<gene>
    <name evidence="7" type="ORF">Sjap_012448</name>
</gene>
<sequence length="433" mass="48052">MPFSMFALFPLFLSTLFCPSWAHHKHQSESEIRILSRELLESARDPKFFEWMKRVRRQIHQYPELAFEEYETSELIRAELDSLRIGYSWPVAKTGVVGSIGSGESPVFGLRADLDALPIQELVNWEFKSKYDYKMHACGHDVHVAMLLGAAKLIQTRKHQLKGTVKVVFQPAEESRAGAYHMLQHSALANISAMFGLHVSPWLPTGSIASRPGPLLAGSARFEAIIKGKGGHAAYPHDAKDPILATSFAILALQQIVSRETNPIESRVISVGFIHGGQAENVIPKSVKFGGTFRSMTTEGLSYLQQRIKEVIEAQAAVHRCTALVDFMEGKMRPYPATVNEEVMYEHAKRVGEGMLGEANALLSPMSMGAEDFSFYSEKMATAFFFVGIRNESLGSVKMLHSPFFTVDEEVLPVGAALHASVAMAYLDSHDHI</sequence>
<dbReference type="Pfam" id="PF01546">
    <property type="entry name" value="Peptidase_M20"/>
    <property type="match status" value="1"/>
</dbReference>
<dbReference type="SUPFAM" id="SSF53187">
    <property type="entry name" value="Zn-dependent exopeptidases"/>
    <property type="match status" value="1"/>
</dbReference>
<feature type="binding site" evidence="4">
    <location>
        <position position="138"/>
    </location>
    <ligand>
        <name>Mn(2+)</name>
        <dbReference type="ChEBI" id="CHEBI:29035"/>
        <label>2</label>
    </ligand>
</feature>
<dbReference type="Proteomes" id="UP001417504">
    <property type="component" value="Unassembled WGS sequence"/>
</dbReference>
<dbReference type="InterPro" id="IPR002933">
    <property type="entry name" value="Peptidase_M20"/>
</dbReference>
<proteinExistence type="inferred from homology"/>
<dbReference type="Pfam" id="PF07687">
    <property type="entry name" value="M20_dimer"/>
    <property type="match status" value="1"/>
</dbReference>
<organism evidence="7 8">
    <name type="scientific">Stephania japonica</name>
    <dbReference type="NCBI Taxonomy" id="461633"/>
    <lineage>
        <taxon>Eukaryota</taxon>
        <taxon>Viridiplantae</taxon>
        <taxon>Streptophyta</taxon>
        <taxon>Embryophyta</taxon>
        <taxon>Tracheophyta</taxon>
        <taxon>Spermatophyta</taxon>
        <taxon>Magnoliopsida</taxon>
        <taxon>Ranunculales</taxon>
        <taxon>Menispermaceae</taxon>
        <taxon>Menispermoideae</taxon>
        <taxon>Cissampelideae</taxon>
        <taxon>Stephania</taxon>
    </lineage>
</organism>
<reference evidence="7 8" key="1">
    <citation type="submission" date="2024-01" db="EMBL/GenBank/DDBJ databases">
        <title>Genome assemblies of Stephania.</title>
        <authorList>
            <person name="Yang L."/>
        </authorList>
    </citation>
    <scope>NUCLEOTIDE SEQUENCE [LARGE SCALE GENOMIC DNA]</scope>
    <source>
        <strain evidence="7">QJT</strain>
        <tissue evidence="7">Leaf</tissue>
    </source>
</reference>
<dbReference type="SUPFAM" id="SSF55031">
    <property type="entry name" value="Bacterial exopeptidase dimerisation domain"/>
    <property type="match status" value="1"/>
</dbReference>
<dbReference type="PIRSF" id="PIRSF005962">
    <property type="entry name" value="Pept_M20D_amidohydro"/>
    <property type="match status" value="1"/>
</dbReference>
<evidence type="ECO:0000256" key="2">
    <source>
        <dbReference type="ARBA" id="ARBA00022729"/>
    </source>
</evidence>
<dbReference type="Gene3D" id="3.30.70.360">
    <property type="match status" value="1"/>
</dbReference>
<name>A0AAP0P0D0_9MAGN</name>
<dbReference type="InterPro" id="IPR044757">
    <property type="entry name" value="ILR1-like_Hyd"/>
</dbReference>
<evidence type="ECO:0000256" key="4">
    <source>
        <dbReference type="PIRSR" id="PIRSR005962-1"/>
    </source>
</evidence>
<keyword evidence="2 5" id="KW-0732">Signal</keyword>
<dbReference type="InterPro" id="IPR011650">
    <property type="entry name" value="Peptidase_M20_dimer"/>
</dbReference>
<dbReference type="FunFam" id="3.30.70.360:FF:000001">
    <property type="entry name" value="N-acetyldiaminopimelate deacetylase"/>
    <property type="match status" value="1"/>
</dbReference>
<dbReference type="GO" id="GO:0046872">
    <property type="term" value="F:metal ion binding"/>
    <property type="evidence" value="ECO:0007669"/>
    <property type="project" value="UniProtKB-KW"/>
</dbReference>
<keyword evidence="3" id="KW-0378">Hydrolase</keyword>